<proteinExistence type="predicted"/>
<feature type="compositionally biased region" description="Basic and acidic residues" evidence="1">
    <location>
        <begin position="33"/>
        <end position="42"/>
    </location>
</feature>
<keyword evidence="2" id="KW-1185">Reference proteome</keyword>
<sequence>MIIRGYATNSHHKVILENIQNVRAACGDAGIKAENKNSRDSSGKNIIRDSPLSPPHSMDSSSNNASSILKANKRNLINAGQRTLFDVVINVERSQNSKRPEFTGRLCTPTGQVAKLYPDFGSKEKEASSAASVAAKDETLPIKTDGSNLRS</sequence>
<reference evidence="3" key="1">
    <citation type="submission" date="2025-08" db="UniProtKB">
        <authorList>
            <consortium name="RefSeq"/>
        </authorList>
    </citation>
    <scope>IDENTIFICATION</scope>
    <source>
        <tissue evidence="3">Whole body pupa</tissue>
    </source>
</reference>
<gene>
    <name evidence="3" type="primary">LOC119642689</name>
</gene>
<accession>A0A9C5ZJL4</accession>
<protein>
    <submittedName>
        <fullName evidence="3">Protein asunder-like</fullName>
    </submittedName>
</protein>
<dbReference type="Pfam" id="PF10221">
    <property type="entry name" value="Mat89Bb"/>
    <property type="match status" value="1"/>
</dbReference>
<dbReference type="Proteomes" id="UP000092443">
    <property type="component" value="Unplaced"/>
</dbReference>
<name>A0A9C5ZJL4_9MUSC</name>
<feature type="compositionally biased region" description="Low complexity" evidence="1">
    <location>
        <begin position="57"/>
        <end position="66"/>
    </location>
</feature>
<dbReference type="InterPro" id="IPR019355">
    <property type="entry name" value="Cell_cycle_regulator_Mat89Bb"/>
</dbReference>
<evidence type="ECO:0000256" key="1">
    <source>
        <dbReference type="SAM" id="MobiDB-lite"/>
    </source>
</evidence>
<feature type="region of interest" description="Disordered" evidence="1">
    <location>
        <begin position="128"/>
        <end position="151"/>
    </location>
</feature>
<dbReference type="GeneID" id="119642689"/>
<dbReference type="AlphaFoldDB" id="A0A9C5ZJL4"/>
<feature type="region of interest" description="Disordered" evidence="1">
    <location>
        <begin position="33"/>
        <end position="66"/>
    </location>
</feature>
<dbReference type="RefSeq" id="XP_037897849.1">
    <property type="nucleotide sequence ID" value="XM_038041921.1"/>
</dbReference>
<evidence type="ECO:0000313" key="2">
    <source>
        <dbReference type="Proteomes" id="UP000092443"/>
    </source>
</evidence>
<organism evidence="2 3">
    <name type="scientific">Glossina fuscipes</name>
    <dbReference type="NCBI Taxonomy" id="7396"/>
    <lineage>
        <taxon>Eukaryota</taxon>
        <taxon>Metazoa</taxon>
        <taxon>Ecdysozoa</taxon>
        <taxon>Arthropoda</taxon>
        <taxon>Hexapoda</taxon>
        <taxon>Insecta</taxon>
        <taxon>Pterygota</taxon>
        <taxon>Neoptera</taxon>
        <taxon>Endopterygota</taxon>
        <taxon>Diptera</taxon>
        <taxon>Brachycera</taxon>
        <taxon>Muscomorpha</taxon>
        <taxon>Hippoboscoidea</taxon>
        <taxon>Glossinidae</taxon>
        <taxon>Glossina</taxon>
    </lineage>
</organism>
<dbReference type="KEGG" id="gfs:119642689"/>
<evidence type="ECO:0000313" key="3">
    <source>
        <dbReference type="RefSeq" id="XP_037897849.1"/>
    </source>
</evidence>